<dbReference type="Proteomes" id="UP001589536">
    <property type="component" value="Unassembled WGS sequence"/>
</dbReference>
<reference evidence="1 2" key="1">
    <citation type="submission" date="2024-09" db="EMBL/GenBank/DDBJ databases">
        <authorList>
            <person name="Sun Q."/>
            <person name="Mori K."/>
        </authorList>
    </citation>
    <scope>NUCLEOTIDE SEQUENCE [LARGE SCALE GENOMIC DNA]</scope>
    <source>
        <strain evidence="1 2">JCM 13519</strain>
    </source>
</reference>
<protein>
    <submittedName>
        <fullName evidence="1">Uncharacterized protein</fullName>
    </submittedName>
</protein>
<proteinExistence type="predicted"/>
<keyword evidence="2" id="KW-1185">Reference proteome</keyword>
<gene>
    <name evidence="1" type="ORF">ACFFPI_08840</name>
</gene>
<evidence type="ECO:0000313" key="2">
    <source>
        <dbReference type="Proteomes" id="UP001589536"/>
    </source>
</evidence>
<dbReference type="EMBL" id="JBHMBH010000019">
    <property type="protein sequence ID" value="MFB9714226.1"/>
    <property type="molecule type" value="Genomic_DNA"/>
</dbReference>
<name>A0ABV5UNX3_9MICC</name>
<comment type="caution">
    <text evidence="1">The sequence shown here is derived from an EMBL/GenBank/DDBJ whole genome shotgun (WGS) entry which is preliminary data.</text>
</comment>
<organism evidence="1 2">
    <name type="scientific">Arthrobacter methylotrophus</name>
    <dbReference type="NCBI Taxonomy" id="121291"/>
    <lineage>
        <taxon>Bacteria</taxon>
        <taxon>Bacillati</taxon>
        <taxon>Actinomycetota</taxon>
        <taxon>Actinomycetes</taxon>
        <taxon>Micrococcales</taxon>
        <taxon>Micrococcaceae</taxon>
        <taxon>Arthrobacter</taxon>
    </lineage>
</organism>
<sequence length="150" mass="15722">MSTTFSAVPGPVTGFAISCVHGPTDHLFESYPAVQEFLQAELDAHGGTGHLAGCGNDFCAAMRMSIEALEADPSPRMRVSNSNGGALASLLGYPADGYSVSGSDTAEVFRDRVLAAQSTNSDSGYTADRLVELLDIAEFCAARGRDVQWA</sequence>
<dbReference type="RefSeq" id="WP_345043977.1">
    <property type="nucleotide sequence ID" value="NZ_BAABED010000001.1"/>
</dbReference>
<evidence type="ECO:0000313" key="1">
    <source>
        <dbReference type="EMBL" id="MFB9714226.1"/>
    </source>
</evidence>
<accession>A0ABV5UNX3</accession>